<dbReference type="InterPro" id="IPR031656">
    <property type="entry name" value="DAO_C"/>
</dbReference>
<comment type="cofactor">
    <cofactor evidence="1">
        <name>FAD</name>
        <dbReference type="ChEBI" id="CHEBI:57692"/>
    </cofactor>
</comment>
<dbReference type="Gene3D" id="1.10.8.870">
    <property type="entry name" value="Alpha-glycerophosphate oxidase, cap domain"/>
    <property type="match status" value="1"/>
</dbReference>
<gene>
    <name evidence="9" type="ORF">Ga0080559_TMP873</name>
</gene>
<feature type="domain" description="Alpha-glycerophosphate oxidase C-terminal" evidence="8">
    <location>
        <begin position="429"/>
        <end position="537"/>
    </location>
</feature>
<evidence type="ECO:0000256" key="1">
    <source>
        <dbReference type="ARBA" id="ARBA00001974"/>
    </source>
</evidence>
<evidence type="ECO:0000256" key="6">
    <source>
        <dbReference type="ARBA" id="ARBA00023002"/>
    </source>
</evidence>
<evidence type="ECO:0000259" key="7">
    <source>
        <dbReference type="Pfam" id="PF01266"/>
    </source>
</evidence>
<dbReference type="Gene3D" id="3.50.50.60">
    <property type="entry name" value="FAD/NAD(P)-binding domain"/>
    <property type="match status" value="1"/>
</dbReference>
<evidence type="ECO:0000313" key="10">
    <source>
        <dbReference type="Proteomes" id="UP000186559"/>
    </source>
</evidence>
<evidence type="ECO:0000256" key="2">
    <source>
        <dbReference type="ARBA" id="ARBA00007330"/>
    </source>
</evidence>
<keyword evidence="4" id="KW-0319">Glycerol metabolism</keyword>
<evidence type="ECO:0000256" key="4">
    <source>
        <dbReference type="ARBA" id="ARBA00022798"/>
    </source>
</evidence>
<dbReference type="KEGG" id="tpro:Ga0080559_TMP873"/>
<evidence type="ECO:0000313" key="9">
    <source>
        <dbReference type="EMBL" id="APX21669.1"/>
    </source>
</evidence>
<dbReference type="GO" id="GO:0046168">
    <property type="term" value="P:glycerol-3-phosphate catabolic process"/>
    <property type="evidence" value="ECO:0007669"/>
    <property type="project" value="TreeGrafter"/>
</dbReference>
<dbReference type="InterPro" id="IPR038299">
    <property type="entry name" value="DAO_C_sf"/>
</dbReference>
<dbReference type="OrthoDB" id="9766796at2"/>
<dbReference type="EMBL" id="CP014796">
    <property type="protein sequence ID" value="APX21669.1"/>
    <property type="molecule type" value="Genomic_DNA"/>
</dbReference>
<dbReference type="EC" id="1.1.5.3" evidence="9"/>
<dbReference type="STRING" id="1229727.Ga0080559_TMP873"/>
<proteinExistence type="inferred from homology"/>
<dbReference type="PRINTS" id="PR01001">
    <property type="entry name" value="FADG3PDH"/>
</dbReference>
<dbReference type="Gene3D" id="3.30.9.10">
    <property type="entry name" value="D-Amino Acid Oxidase, subunit A, domain 2"/>
    <property type="match status" value="1"/>
</dbReference>
<dbReference type="GO" id="GO:0004368">
    <property type="term" value="F:glycerol-3-phosphate dehydrogenase (quinone) activity"/>
    <property type="evidence" value="ECO:0007669"/>
    <property type="project" value="UniProtKB-EC"/>
</dbReference>
<evidence type="ECO:0000256" key="3">
    <source>
        <dbReference type="ARBA" id="ARBA00022630"/>
    </source>
</evidence>
<accession>A0A1U7D0J1</accession>
<dbReference type="SUPFAM" id="SSF51905">
    <property type="entry name" value="FAD/NAD(P)-binding domain"/>
    <property type="match status" value="1"/>
</dbReference>
<dbReference type="InterPro" id="IPR006076">
    <property type="entry name" value="FAD-dep_OxRdtase"/>
</dbReference>
<dbReference type="InterPro" id="IPR000447">
    <property type="entry name" value="G3P_DH_FAD-dep"/>
</dbReference>
<keyword evidence="3" id="KW-0285">Flavoprotein</keyword>
<evidence type="ECO:0000256" key="5">
    <source>
        <dbReference type="ARBA" id="ARBA00022827"/>
    </source>
</evidence>
<protein>
    <submittedName>
        <fullName evidence="9">Glycerol-3-phosphate dehydrogenase</fullName>
        <ecNumber evidence="9">1.1.5.3</ecNumber>
    </submittedName>
</protein>
<name>A0A1U7D0J1_9RHOB</name>
<dbReference type="PANTHER" id="PTHR11985">
    <property type="entry name" value="GLYCEROL-3-PHOSPHATE DEHYDROGENASE"/>
    <property type="match status" value="1"/>
</dbReference>
<dbReference type="PANTHER" id="PTHR11985:SF35">
    <property type="entry name" value="ANAEROBIC GLYCEROL-3-PHOSPHATE DEHYDROGENASE SUBUNIT A"/>
    <property type="match status" value="1"/>
</dbReference>
<comment type="similarity">
    <text evidence="2">Belongs to the FAD-dependent glycerol-3-phosphate dehydrogenase family.</text>
</comment>
<feature type="domain" description="FAD dependent oxidoreductase" evidence="7">
    <location>
        <begin position="34"/>
        <end position="373"/>
    </location>
</feature>
<dbReference type="Pfam" id="PF16901">
    <property type="entry name" value="DAO_C"/>
    <property type="match status" value="1"/>
</dbReference>
<evidence type="ECO:0000259" key="8">
    <source>
        <dbReference type="Pfam" id="PF16901"/>
    </source>
</evidence>
<reference evidence="9 10" key="1">
    <citation type="submission" date="2016-03" db="EMBL/GenBank/DDBJ databases">
        <title>Deep-sea bacteria in the southern Pacific.</title>
        <authorList>
            <person name="Tang K."/>
        </authorList>
    </citation>
    <scope>NUCLEOTIDE SEQUENCE [LARGE SCALE GENOMIC DNA]</scope>
    <source>
        <strain evidence="9 10">JLT2016</strain>
    </source>
</reference>
<keyword evidence="10" id="KW-1185">Reference proteome</keyword>
<keyword evidence="6 9" id="KW-0560">Oxidoreductase</keyword>
<dbReference type="InterPro" id="IPR036188">
    <property type="entry name" value="FAD/NAD-bd_sf"/>
</dbReference>
<dbReference type="GO" id="GO:0006071">
    <property type="term" value="P:glycerol metabolic process"/>
    <property type="evidence" value="ECO:0007669"/>
    <property type="project" value="UniProtKB-KW"/>
</dbReference>
<dbReference type="Pfam" id="PF01266">
    <property type="entry name" value="DAO"/>
    <property type="match status" value="1"/>
</dbReference>
<sequence length="570" mass="61211">MTWQKDKPQTAAGAPGALRETSRARLAALADAEVLILGGGVNGVATLRELALNGVSCVLLDSGDFASGASGASSRMAHGGLRYLEGREFRLVAESARERNRLIANAGHLVKPLKITVPLEHLVSGIVGSVTRFLGLSRRSGPLSLAALEGALRLYEAYGRREHPLPAHRTLLRRERFPAGLSPRTRAVVTYYDGQITQPEGLMFEMIAEAMAQGPHVAVLNHATWHREDGQFVVGDSFGREVWRLAPKVVVNATGAAIDRVNAELGGETHYLRGVKGAHLVLDNPELHARMNGHAFYFDDGTGRMIITLPVGDNVLAGTTEVETNDPGDRHIAEDEIGYLLRAMDGLFSDIPVTSEQIVSMTTGIRPLRRSDGSVTSAARDHALEENRFAGLDAPVLSLVGGKWTTFRAFGEETADRALALLGRDRKVSTASRRYPGAAPCSADDLARETGVAPVLAERLVTRYGALARALAPLCTGAGAMPLTGASLYCRGEIVWAIRERGAQRIEDIVLRRSRLTFGQGLRDDTLADLAGILQAETGRPHADIAAEVEAVRADPRLMGMRTRSGEDAA</sequence>
<dbReference type="Proteomes" id="UP000186559">
    <property type="component" value="Chromosome"/>
</dbReference>
<dbReference type="AlphaFoldDB" id="A0A1U7D0J1"/>
<dbReference type="RefSeq" id="WP_083697731.1">
    <property type="nucleotide sequence ID" value="NZ_BMEW01000002.1"/>
</dbReference>
<organism evidence="9 10">
    <name type="scientific">Salipiger profundus</name>
    <dbReference type="NCBI Taxonomy" id="1229727"/>
    <lineage>
        <taxon>Bacteria</taxon>
        <taxon>Pseudomonadati</taxon>
        <taxon>Pseudomonadota</taxon>
        <taxon>Alphaproteobacteria</taxon>
        <taxon>Rhodobacterales</taxon>
        <taxon>Roseobacteraceae</taxon>
        <taxon>Salipiger</taxon>
    </lineage>
</organism>
<keyword evidence="5" id="KW-0274">FAD</keyword>